<reference evidence="2" key="2">
    <citation type="submission" date="2022-04" db="EMBL/GenBank/DDBJ databases">
        <title>Human microbiome associated bacterial genomes.</title>
        <authorList>
            <person name="Sandstrom S."/>
            <person name="Salamzade R."/>
            <person name="Kalan L.R."/>
        </authorList>
    </citation>
    <scope>NUCLEOTIDE SEQUENCE</scope>
    <source>
        <strain evidence="2">P3-SID1762</strain>
    </source>
</reference>
<feature type="domain" description="NADPH-dependent FMN reductase-like" evidence="1">
    <location>
        <begin position="39"/>
        <end position="110"/>
    </location>
</feature>
<evidence type="ECO:0000313" key="4">
    <source>
        <dbReference type="EMBL" id="TCW26243.1"/>
    </source>
</evidence>
<dbReference type="Proteomes" id="UP001560293">
    <property type="component" value="Unassembled WGS sequence"/>
</dbReference>
<dbReference type="AlphaFoldDB" id="A0A177JVA5"/>
<dbReference type="EMBL" id="JALXTC010000064">
    <property type="protein sequence ID" value="MCT2118533.1"/>
    <property type="molecule type" value="Genomic_DNA"/>
</dbReference>
<keyword evidence="6" id="KW-1185">Reference proteome</keyword>
<dbReference type="EMBL" id="JBFTEZ010000002">
    <property type="protein sequence ID" value="MEX6465630.1"/>
    <property type="molecule type" value="Genomic_DNA"/>
</dbReference>
<dbReference type="Proteomes" id="UP000295805">
    <property type="component" value="Unassembled WGS sequence"/>
</dbReference>
<evidence type="ECO:0000313" key="6">
    <source>
        <dbReference type="Proteomes" id="UP001560293"/>
    </source>
</evidence>
<evidence type="ECO:0000259" key="1">
    <source>
        <dbReference type="Pfam" id="PF03358"/>
    </source>
</evidence>
<dbReference type="OrthoDB" id="5736081at2"/>
<proteinExistence type="predicted"/>
<evidence type="ECO:0000313" key="2">
    <source>
        <dbReference type="EMBL" id="MCT2118533.1"/>
    </source>
</evidence>
<dbReference type="Pfam" id="PF03358">
    <property type="entry name" value="FMN_red"/>
    <property type="match status" value="1"/>
</dbReference>
<evidence type="ECO:0000313" key="3">
    <source>
        <dbReference type="EMBL" id="MEX6465630.1"/>
    </source>
</evidence>
<dbReference type="InterPro" id="IPR029039">
    <property type="entry name" value="Flavoprotein-like_sf"/>
</dbReference>
<dbReference type="SUPFAM" id="SSF52218">
    <property type="entry name" value="Flavoproteins"/>
    <property type="match status" value="1"/>
</dbReference>
<reference evidence="3" key="4">
    <citation type="submission" date="2024-07" db="EMBL/GenBank/DDBJ databases">
        <authorList>
            <person name="Wildschutte H."/>
        </authorList>
    </citation>
    <scope>NUCLEOTIDE SEQUENCE</scope>
    <source>
        <strain evidence="3">N60</strain>
    </source>
</reference>
<reference evidence="6" key="3">
    <citation type="submission" date="2024-07" db="EMBL/GenBank/DDBJ databases">
        <title>Pseudomonas strain that inhibits Aeromonas fish pathogens.</title>
        <authorList>
            <person name="Wildschutte H."/>
        </authorList>
    </citation>
    <scope>NUCLEOTIDE SEQUENCE [LARGE SCALE GENOMIC DNA]</scope>
    <source>
        <strain evidence="6">n60</strain>
    </source>
</reference>
<dbReference type="RefSeq" id="WP_007629933.1">
    <property type="nucleotide sequence ID" value="NZ_CP143053.1"/>
</dbReference>
<organism evidence="4 5">
    <name type="scientific">Dietzia cinnamea</name>
    <dbReference type="NCBI Taxonomy" id="321318"/>
    <lineage>
        <taxon>Bacteria</taxon>
        <taxon>Bacillati</taxon>
        <taxon>Actinomycetota</taxon>
        <taxon>Actinomycetes</taxon>
        <taxon>Mycobacteriales</taxon>
        <taxon>Dietziaceae</taxon>
        <taxon>Dietzia</taxon>
    </lineage>
</organism>
<dbReference type="EMBL" id="SMCX01000002">
    <property type="protein sequence ID" value="TCW26243.1"/>
    <property type="molecule type" value="Genomic_DNA"/>
</dbReference>
<reference evidence="4 5" key="1">
    <citation type="submission" date="2019-03" db="EMBL/GenBank/DDBJ databases">
        <title>Root nodule microbial communities of legume samples collected from USA, Mexico and Botswana.</title>
        <authorList>
            <person name="Hirsch A."/>
        </authorList>
    </citation>
    <scope>NUCLEOTIDE SEQUENCE [LARGE SCALE GENOMIC DNA]</scope>
    <source>
        <strain evidence="4 5">55</strain>
    </source>
</reference>
<name>A0A177JVA5_9ACTN</name>
<comment type="caution">
    <text evidence="4">The sequence shown here is derived from an EMBL/GenBank/DDBJ whole genome shotgun (WGS) entry which is preliminary data.</text>
</comment>
<protein>
    <submittedName>
        <fullName evidence="3">Flavodoxin family protein</fullName>
    </submittedName>
    <submittedName>
        <fullName evidence="2">NAD(P)H-dependent oxidoreductase</fullName>
    </submittedName>
    <submittedName>
        <fullName evidence="4">NADPH-dependent FMN reductase</fullName>
    </submittedName>
</protein>
<dbReference type="InterPro" id="IPR005025">
    <property type="entry name" value="FMN_Rdtase-like_dom"/>
</dbReference>
<dbReference type="GO" id="GO:0016491">
    <property type="term" value="F:oxidoreductase activity"/>
    <property type="evidence" value="ECO:0007669"/>
    <property type="project" value="InterPro"/>
</dbReference>
<sequence>MSTVLLVHHAPSPRLRRILEALETGLAHPELEGIAVESVPALATTDDHVLRADGYVLLTPANFGYMSGALKHFFDRTYYTCEGAVSGRPYALCVHGDNDTAGAVTSVERITTGWGLRAVGPAAQLTGEPTREDLDAVAEVAATVAAHLLG</sequence>
<dbReference type="Proteomes" id="UP001206890">
    <property type="component" value="Unassembled WGS sequence"/>
</dbReference>
<gene>
    <name evidence="3" type="ORF">AB6N35_15025</name>
    <name evidence="4" type="ORF">EDD19_102141</name>
    <name evidence="2" type="ORF">M3D93_12355</name>
</gene>
<dbReference type="GeneID" id="89530718"/>
<accession>A0A177JVA5</accession>
<evidence type="ECO:0000313" key="5">
    <source>
        <dbReference type="Proteomes" id="UP000295805"/>
    </source>
</evidence>
<dbReference type="Gene3D" id="3.40.50.360">
    <property type="match status" value="1"/>
</dbReference>